<dbReference type="InterPro" id="IPR014347">
    <property type="entry name" value="Tautomerase/MIF_sf"/>
</dbReference>
<dbReference type="GO" id="GO:0016853">
    <property type="term" value="F:isomerase activity"/>
    <property type="evidence" value="ECO:0007669"/>
    <property type="project" value="UniProtKB-KW"/>
</dbReference>
<accession>A0A246WJV3</accession>
<dbReference type="Gene3D" id="3.30.429.10">
    <property type="entry name" value="Macrophage Migration Inhibitory Factor"/>
    <property type="match status" value="1"/>
</dbReference>
<evidence type="ECO:0000259" key="3">
    <source>
        <dbReference type="Pfam" id="PF01361"/>
    </source>
</evidence>
<gene>
    <name evidence="4" type="ORF">CEJ42_23975</name>
</gene>
<reference evidence="4 5" key="1">
    <citation type="submission" date="2017-06" db="EMBL/GenBank/DDBJ databases">
        <title>Herbaspirillum phytohormonus sp. nov., isolated from the root nodule of Robinia pseudoacacia in lead-zinc mine.</title>
        <authorList>
            <person name="Fan M."/>
            <person name="Lin Y."/>
        </authorList>
    </citation>
    <scope>NUCLEOTIDE SEQUENCE [LARGE SCALE GENOMIC DNA]</scope>
    <source>
        <strain evidence="4 5">HZ10</strain>
    </source>
</reference>
<dbReference type="PANTHER" id="PTHR35530">
    <property type="entry name" value="TAUTOMERASE-RELATED"/>
    <property type="match status" value="1"/>
</dbReference>
<organism evidence="4 5">
    <name type="scientific">Herbaspirillum robiniae</name>
    <dbReference type="NCBI Taxonomy" id="2014887"/>
    <lineage>
        <taxon>Bacteria</taxon>
        <taxon>Pseudomonadati</taxon>
        <taxon>Pseudomonadota</taxon>
        <taxon>Betaproteobacteria</taxon>
        <taxon>Burkholderiales</taxon>
        <taxon>Oxalobacteraceae</taxon>
        <taxon>Herbaspirillum</taxon>
    </lineage>
</organism>
<dbReference type="InterPro" id="IPR004370">
    <property type="entry name" value="4-OT-like_dom"/>
</dbReference>
<proteinExistence type="inferred from homology"/>
<dbReference type="Proteomes" id="UP000197596">
    <property type="component" value="Unassembled WGS sequence"/>
</dbReference>
<evidence type="ECO:0000256" key="2">
    <source>
        <dbReference type="ARBA" id="ARBA00023235"/>
    </source>
</evidence>
<dbReference type="PANTHER" id="PTHR35530:SF1">
    <property type="entry name" value="2-HYDROXYMUCONATE TAUTOMERASE"/>
    <property type="match status" value="1"/>
</dbReference>
<name>A0A246WJV3_9BURK</name>
<evidence type="ECO:0000313" key="5">
    <source>
        <dbReference type="Proteomes" id="UP000197596"/>
    </source>
</evidence>
<dbReference type="Pfam" id="PF01361">
    <property type="entry name" value="Tautomerase"/>
    <property type="match status" value="1"/>
</dbReference>
<protein>
    <submittedName>
        <fullName evidence="4">4-oxalocrotonate tautomerase</fullName>
    </submittedName>
</protein>
<evidence type="ECO:0000313" key="4">
    <source>
        <dbReference type="EMBL" id="OWY26439.1"/>
    </source>
</evidence>
<comment type="similarity">
    <text evidence="1">Belongs to the 4-oxalocrotonate tautomerase family.</text>
</comment>
<dbReference type="AlphaFoldDB" id="A0A246WJV3"/>
<comment type="caution">
    <text evidence="4">The sequence shown here is derived from an EMBL/GenBank/DDBJ whole genome shotgun (WGS) entry which is preliminary data.</text>
</comment>
<dbReference type="EMBL" id="NJGU01000020">
    <property type="protein sequence ID" value="OWY26439.1"/>
    <property type="molecule type" value="Genomic_DNA"/>
</dbReference>
<feature type="domain" description="4-oxalocrotonate tautomerase-like" evidence="3">
    <location>
        <begin position="7"/>
        <end position="60"/>
    </location>
</feature>
<dbReference type="RefSeq" id="WP_088752779.1">
    <property type="nucleotide sequence ID" value="NZ_CP193789.1"/>
</dbReference>
<evidence type="ECO:0000256" key="1">
    <source>
        <dbReference type="ARBA" id="ARBA00006723"/>
    </source>
</evidence>
<dbReference type="SUPFAM" id="SSF55331">
    <property type="entry name" value="Tautomerase/MIF"/>
    <property type="match status" value="1"/>
</dbReference>
<sequence length="69" mass="7317">MPNIEMFVVEGYSDQQKEALVAALTHATVEAIGAPIDSVRVWLTEVPPRQFGVAGKSLAALGVPRAQQG</sequence>
<keyword evidence="2" id="KW-0413">Isomerase</keyword>